<dbReference type="AlphaFoldDB" id="A0A8D8C074"/>
<proteinExistence type="predicted"/>
<dbReference type="EMBL" id="HBUE01093463">
    <property type="protein sequence ID" value="CAG6482448.1"/>
    <property type="molecule type" value="Transcribed_RNA"/>
</dbReference>
<sequence>MRWNHVRTSLCERFVNIQTCTMTRMRRRGTVRRRIWLRWYCRTWRVNIGGSCTRFPSMNHCWTLPIWECRTGRGSPRIFSSRTNSLMGLLYSTERILCPTRRLLCRLCWRTSVKR</sequence>
<dbReference type="EMBL" id="HBUE01093465">
    <property type="protein sequence ID" value="CAG6482452.1"/>
    <property type="molecule type" value="Transcribed_RNA"/>
</dbReference>
<reference evidence="1" key="1">
    <citation type="submission" date="2021-05" db="EMBL/GenBank/DDBJ databases">
        <authorList>
            <person name="Alioto T."/>
            <person name="Alioto T."/>
            <person name="Gomez Garrido J."/>
        </authorList>
    </citation>
    <scope>NUCLEOTIDE SEQUENCE</scope>
</reference>
<dbReference type="EMBL" id="HBUE01093464">
    <property type="protein sequence ID" value="CAG6482450.1"/>
    <property type="molecule type" value="Transcribed_RNA"/>
</dbReference>
<evidence type="ECO:0000313" key="1">
    <source>
        <dbReference type="EMBL" id="CAG6482452.1"/>
    </source>
</evidence>
<accession>A0A8D8C074</accession>
<dbReference type="EMBL" id="HBUE01093467">
    <property type="protein sequence ID" value="CAG6482455.1"/>
    <property type="molecule type" value="Transcribed_RNA"/>
</dbReference>
<protein>
    <submittedName>
        <fullName evidence="1">(northern house mosquito) hypothetical protein</fullName>
    </submittedName>
</protein>
<name>A0A8D8C074_CULPI</name>
<organism evidence="1">
    <name type="scientific">Culex pipiens</name>
    <name type="common">House mosquito</name>
    <dbReference type="NCBI Taxonomy" id="7175"/>
    <lineage>
        <taxon>Eukaryota</taxon>
        <taxon>Metazoa</taxon>
        <taxon>Ecdysozoa</taxon>
        <taxon>Arthropoda</taxon>
        <taxon>Hexapoda</taxon>
        <taxon>Insecta</taxon>
        <taxon>Pterygota</taxon>
        <taxon>Neoptera</taxon>
        <taxon>Endopterygota</taxon>
        <taxon>Diptera</taxon>
        <taxon>Nematocera</taxon>
        <taxon>Culicoidea</taxon>
        <taxon>Culicidae</taxon>
        <taxon>Culicinae</taxon>
        <taxon>Culicini</taxon>
        <taxon>Culex</taxon>
        <taxon>Culex</taxon>
    </lineage>
</organism>